<sequence length="60" mass="6292">MTNNLEPHATEDLPQGASNAAGAEDSARAGGATDSSFKVSQLSSAARERYAELLDRLADR</sequence>
<dbReference type="EMBL" id="BAABLN010000003">
    <property type="protein sequence ID" value="GAA4690570.1"/>
    <property type="molecule type" value="Genomic_DNA"/>
</dbReference>
<protein>
    <submittedName>
        <fullName evidence="2">Uncharacterized protein</fullName>
    </submittedName>
</protein>
<proteinExistence type="predicted"/>
<evidence type="ECO:0000256" key="1">
    <source>
        <dbReference type="SAM" id="MobiDB-lite"/>
    </source>
</evidence>
<dbReference type="RefSeq" id="WP_303383503.1">
    <property type="nucleotide sequence ID" value="NZ_BAABLN010000003.1"/>
</dbReference>
<reference evidence="3" key="1">
    <citation type="journal article" date="2019" name="Int. J. Syst. Evol. Microbiol.">
        <title>The Global Catalogue of Microorganisms (GCM) 10K type strain sequencing project: providing services to taxonomists for standard genome sequencing and annotation.</title>
        <authorList>
            <consortium name="The Broad Institute Genomics Platform"/>
            <consortium name="The Broad Institute Genome Sequencing Center for Infectious Disease"/>
            <person name="Wu L."/>
            <person name="Ma J."/>
        </authorList>
    </citation>
    <scope>NUCLEOTIDE SEQUENCE [LARGE SCALE GENOMIC DNA]</scope>
    <source>
        <strain evidence="3">JCM 18958</strain>
    </source>
</reference>
<evidence type="ECO:0000313" key="3">
    <source>
        <dbReference type="Proteomes" id="UP001501446"/>
    </source>
</evidence>
<gene>
    <name evidence="2" type="ORF">GCM10025781_04270</name>
</gene>
<dbReference type="Proteomes" id="UP001501446">
    <property type="component" value="Unassembled WGS sequence"/>
</dbReference>
<feature type="compositionally biased region" description="Polar residues" evidence="1">
    <location>
        <begin position="33"/>
        <end position="43"/>
    </location>
</feature>
<feature type="region of interest" description="Disordered" evidence="1">
    <location>
        <begin position="1"/>
        <end position="43"/>
    </location>
</feature>
<name>A0ABP8WJE2_9MICC</name>
<organism evidence="2 3">
    <name type="scientific">Kocuria gwangalliensis</name>
    <dbReference type="NCBI Taxonomy" id="501592"/>
    <lineage>
        <taxon>Bacteria</taxon>
        <taxon>Bacillati</taxon>
        <taxon>Actinomycetota</taxon>
        <taxon>Actinomycetes</taxon>
        <taxon>Micrococcales</taxon>
        <taxon>Micrococcaceae</taxon>
        <taxon>Kocuria</taxon>
    </lineage>
</organism>
<accession>A0ABP8WJE2</accession>
<evidence type="ECO:0000313" key="2">
    <source>
        <dbReference type="EMBL" id="GAA4690570.1"/>
    </source>
</evidence>
<keyword evidence="3" id="KW-1185">Reference proteome</keyword>
<comment type="caution">
    <text evidence="2">The sequence shown here is derived from an EMBL/GenBank/DDBJ whole genome shotgun (WGS) entry which is preliminary data.</text>
</comment>